<dbReference type="InterPro" id="IPR036259">
    <property type="entry name" value="MFS_trans_sf"/>
</dbReference>
<proteinExistence type="predicted"/>
<keyword evidence="3 7" id="KW-0812">Transmembrane</keyword>
<dbReference type="EMBL" id="JAKJXP020000051">
    <property type="protein sequence ID" value="KAK7751353.1"/>
    <property type="molecule type" value="Genomic_DNA"/>
</dbReference>
<evidence type="ECO:0000256" key="3">
    <source>
        <dbReference type="ARBA" id="ARBA00022692"/>
    </source>
</evidence>
<feature type="transmembrane region" description="Helical" evidence="7">
    <location>
        <begin position="107"/>
        <end position="125"/>
    </location>
</feature>
<comment type="caution">
    <text evidence="8">The sequence shown here is derived from an EMBL/GenBank/DDBJ whole genome shotgun (WGS) entry which is preliminary data.</text>
</comment>
<keyword evidence="4 7" id="KW-1133">Transmembrane helix</keyword>
<dbReference type="AlphaFoldDB" id="A0AAN9YMM8"/>
<feature type="compositionally biased region" description="Low complexity" evidence="6">
    <location>
        <begin position="458"/>
        <end position="474"/>
    </location>
</feature>
<evidence type="ECO:0000256" key="6">
    <source>
        <dbReference type="SAM" id="MobiDB-lite"/>
    </source>
</evidence>
<dbReference type="InterPro" id="IPR005828">
    <property type="entry name" value="MFS_sugar_transport-like"/>
</dbReference>
<gene>
    <name evidence="8" type="ORF">SLS62_006759</name>
</gene>
<dbReference type="Gene3D" id="1.20.1250.20">
    <property type="entry name" value="MFS general substrate transporter like domains"/>
    <property type="match status" value="3"/>
</dbReference>
<feature type="transmembrane region" description="Helical" evidence="7">
    <location>
        <begin position="189"/>
        <end position="212"/>
    </location>
</feature>
<feature type="transmembrane region" description="Helical" evidence="7">
    <location>
        <begin position="360"/>
        <end position="380"/>
    </location>
</feature>
<dbReference type="InterPro" id="IPR050814">
    <property type="entry name" value="Myo-inositol_Transporter"/>
</dbReference>
<feature type="transmembrane region" description="Helical" evidence="7">
    <location>
        <begin position="157"/>
        <end position="177"/>
    </location>
</feature>
<dbReference type="PANTHER" id="PTHR48020">
    <property type="entry name" value="PROTON MYO-INOSITOL COTRANSPORTER"/>
    <property type="match status" value="1"/>
</dbReference>
<keyword evidence="5 7" id="KW-0472">Membrane</keyword>
<evidence type="ECO:0000256" key="7">
    <source>
        <dbReference type="SAM" id="Phobius"/>
    </source>
</evidence>
<evidence type="ECO:0000313" key="9">
    <source>
        <dbReference type="Proteomes" id="UP001320420"/>
    </source>
</evidence>
<evidence type="ECO:0000256" key="2">
    <source>
        <dbReference type="ARBA" id="ARBA00022448"/>
    </source>
</evidence>
<organism evidence="8 9">
    <name type="scientific">Diatrype stigma</name>
    <dbReference type="NCBI Taxonomy" id="117547"/>
    <lineage>
        <taxon>Eukaryota</taxon>
        <taxon>Fungi</taxon>
        <taxon>Dikarya</taxon>
        <taxon>Ascomycota</taxon>
        <taxon>Pezizomycotina</taxon>
        <taxon>Sordariomycetes</taxon>
        <taxon>Xylariomycetidae</taxon>
        <taxon>Xylariales</taxon>
        <taxon>Diatrypaceae</taxon>
        <taxon>Diatrype</taxon>
    </lineage>
</organism>
<dbReference type="Proteomes" id="UP001320420">
    <property type="component" value="Unassembled WGS sequence"/>
</dbReference>
<dbReference type="Pfam" id="PF00083">
    <property type="entry name" value="Sugar_tr"/>
    <property type="match status" value="1"/>
</dbReference>
<protein>
    <submittedName>
        <fullName evidence="8">Uncharacterized protein</fullName>
    </submittedName>
</protein>
<dbReference type="GO" id="GO:0016020">
    <property type="term" value="C:membrane"/>
    <property type="evidence" value="ECO:0007669"/>
    <property type="project" value="UniProtKB-SubCell"/>
</dbReference>
<dbReference type="SUPFAM" id="SSF103473">
    <property type="entry name" value="MFS general substrate transporter"/>
    <property type="match status" value="1"/>
</dbReference>
<sequence length="474" mass="52855">MKSNTPTITQDLVSRVDRFDVPDSIVQTSYRELKVDARDFAIRILGLSDNQAERFVRAALVAKDSRVYDLVARGDPDYVNRNLHVVLTPDELEAVRNEKDRLFSERGILIVSICVAIAAFLQGHVQSSINGGTPYESDLGFRESTSCSSPVSDASRWALGATNAMPFLTAALLGCWVSMPVNDRLGRRGAMIVAAVLVLISSLVSGLCILIAEEHHRWKLLIGIRVVNGLGMGIKAVSTPLLAMKDMYVLHKTIEEEYSVLGWGLARTKEGQQRHNTSQTSVPGFGEKFLDLLRIRRLRNALISTSTVNLAQQLCGINILAFYSGTFFGAIDPVPDNHGLRKAFLSPTVRWIIDRLTPPGTLGLFASLTAVAFVLVILFVEETKERSLESLDIIFNYPKRQFVRYQVRQYLPWFFKRYVLRERPKPERPILDFFGLNSHPGDQESVEQASGEELRPISRGTSSVRTGSTGNMEQ</sequence>
<dbReference type="PANTHER" id="PTHR48020:SF12">
    <property type="entry name" value="PROTON MYO-INOSITOL COTRANSPORTER"/>
    <property type="match status" value="1"/>
</dbReference>
<feature type="region of interest" description="Disordered" evidence="6">
    <location>
        <begin position="435"/>
        <end position="474"/>
    </location>
</feature>
<reference evidence="8 9" key="1">
    <citation type="submission" date="2024-02" db="EMBL/GenBank/DDBJ databases">
        <title>De novo assembly and annotation of 12 fungi associated with fruit tree decline syndrome in Ontario, Canada.</title>
        <authorList>
            <person name="Sulman M."/>
            <person name="Ellouze W."/>
            <person name="Ilyukhin E."/>
        </authorList>
    </citation>
    <scope>NUCLEOTIDE SEQUENCE [LARGE SCALE GENOMIC DNA]</scope>
    <source>
        <strain evidence="8 9">M11/M66-122</strain>
    </source>
</reference>
<evidence type="ECO:0000256" key="4">
    <source>
        <dbReference type="ARBA" id="ARBA00022989"/>
    </source>
</evidence>
<evidence type="ECO:0000256" key="1">
    <source>
        <dbReference type="ARBA" id="ARBA00004370"/>
    </source>
</evidence>
<comment type="subcellular location">
    <subcellularLocation>
        <location evidence="1">Membrane</location>
    </subcellularLocation>
</comment>
<accession>A0AAN9YMM8</accession>
<keyword evidence="9" id="KW-1185">Reference proteome</keyword>
<dbReference type="GO" id="GO:0022857">
    <property type="term" value="F:transmembrane transporter activity"/>
    <property type="evidence" value="ECO:0007669"/>
    <property type="project" value="InterPro"/>
</dbReference>
<name>A0AAN9YMM8_9PEZI</name>
<evidence type="ECO:0000313" key="8">
    <source>
        <dbReference type="EMBL" id="KAK7751353.1"/>
    </source>
</evidence>
<keyword evidence="2" id="KW-0813">Transport</keyword>
<evidence type="ECO:0000256" key="5">
    <source>
        <dbReference type="ARBA" id="ARBA00023136"/>
    </source>
</evidence>
<feature type="transmembrane region" description="Helical" evidence="7">
    <location>
        <begin position="218"/>
        <end position="237"/>
    </location>
</feature>